<comment type="caution">
    <text evidence="2">The sequence shown here is derived from an EMBL/GenBank/DDBJ whole genome shotgun (WGS) entry which is preliminary data.</text>
</comment>
<evidence type="ECO:0000313" key="3">
    <source>
        <dbReference type="Proteomes" id="UP000195402"/>
    </source>
</evidence>
<dbReference type="OrthoDB" id="1081007at2759"/>
<name>A0A200QVI2_MACCD</name>
<dbReference type="Proteomes" id="UP000195402">
    <property type="component" value="Unassembled WGS sequence"/>
</dbReference>
<sequence length="426" mass="46099">MLLEADLLTLSCLDSIVVESAVDGGPVFRRLSEEKYKSEKTKDGNEFIVESRHGVVAADDGRCSKVGVVILRKGGHAVDAAVATTLCLGVVNPMSSGIGGGGFMIVRSLSTSQTEAFDSRETTPLAASQDMYAKNLTAKSIGALSISVPGEIAGLHEAWLKHGRLAWSKLFEPAIRLAKDGFLIAPYLANAIKVSEQKIMADPGLREVFAPKGKLLQAGDTCYNIELTHTLMAVANHGPQAFYNWSFGEKIVKDVRDAGGILTMEDMRNYRVEVMDAMAVDAMGYTILGMPPPSSATLGLSQDNRLAGVIGGSGGLSISPAVIQVFLNQFIIGMEPLAAVEHPRVYHQLIPNVVLYENWTIINGDHIELLEENKSFLRERGHELKGQANRAICQLVVQTLQTPIKKGRKIINGDHHEVFHGMLTAE</sequence>
<evidence type="ECO:0000313" key="2">
    <source>
        <dbReference type="EMBL" id="OVA14455.1"/>
    </source>
</evidence>
<dbReference type="PRINTS" id="PR01210">
    <property type="entry name" value="GGTRANSPTASE"/>
</dbReference>
<dbReference type="PANTHER" id="PTHR11686">
    <property type="entry name" value="GAMMA GLUTAMYL TRANSPEPTIDASE"/>
    <property type="match status" value="1"/>
</dbReference>
<reference evidence="2 3" key="1">
    <citation type="journal article" date="2017" name="Mol. Plant">
        <title>The Genome of Medicinal Plant Macleaya cordata Provides New Insights into Benzylisoquinoline Alkaloids Metabolism.</title>
        <authorList>
            <person name="Liu X."/>
            <person name="Liu Y."/>
            <person name="Huang P."/>
            <person name="Ma Y."/>
            <person name="Qing Z."/>
            <person name="Tang Q."/>
            <person name="Cao H."/>
            <person name="Cheng P."/>
            <person name="Zheng Y."/>
            <person name="Yuan Z."/>
            <person name="Zhou Y."/>
            <person name="Liu J."/>
            <person name="Tang Z."/>
            <person name="Zhuo Y."/>
            <person name="Zhang Y."/>
            <person name="Yu L."/>
            <person name="Huang J."/>
            <person name="Yang P."/>
            <person name="Peng Q."/>
            <person name="Zhang J."/>
            <person name="Jiang W."/>
            <person name="Zhang Z."/>
            <person name="Lin K."/>
            <person name="Ro D.K."/>
            <person name="Chen X."/>
            <person name="Xiong X."/>
            <person name="Shang Y."/>
            <person name="Huang S."/>
            <person name="Zeng J."/>
        </authorList>
    </citation>
    <scope>NUCLEOTIDE SEQUENCE [LARGE SCALE GENOMIC DNA]</scope>
    <source>
        <strain evidence="3">cv. BLH2017</strain>
        <tissue evidence="2">Root</tissue>
    </source>
</reference>
<dbReference type="InterPro" id="IPR043137">
    <property type="entry name" value="GGT_ssub_C"/>
</dbReference>
<dbReference type="GO" id="GO:0036374">
    <property type="term" value="F:glutathione hydrolase activity"/>
    <property type="evidence" value="ECO:0007669"/>
    <property type="project" value="InterPro"/>
</dbReference>
<dbReference type="PANTHER" id="PTHR11686:SF9">
    <property type="entry name" value="RE13973P"/>
    <property type="match status" value="1"/>
</dbReference>
<dbReference type="Pfam" id="PF01019">
    <property type="entry name" value="G_glu_transpept"/>
    <property type="match status" value="2"/>
</dbReference>
<dbReference type="SUPFAM" id="SSF56235">
    <property type="entry name" value="N-terminal nucleophile aminohydrolases (Ntn hydrolases)"/>
    <property type="match status" value="2"/>
</dbReference>
<dbReference type="EMBL" id="MVGT01001041">
    <property type="protein sequence ID" value="OVA14455.1"/>
    <property type="molecule type" value="Genomic_DNA"/>
</dbReference>
<dbReference type="STRING" id="56857.A0A200QVI2"/>
<protein>
    <submittedName>
        <fullName evidence="2">Gamma-glutamyltranspeptidase</fullName>
    </submittedName>
</protein>
<organism evidence="2 3">
    <name type="scientific">Macleaya cordata</name>
    <name type="common">Five-seeded plume-poppy</name>
    <name type="synonym">Bocconia cordata</name>
    <dbReference type="NCBI Taxonomy" id="56857"/>
    <lineage>
        <taxon>Eukaryota</taxon>
        <taxon>Viridiplantae</taxon>
        <taxon>Streptophyta</taxon>
        <taxon>Embryophyta</taxon>
        <taxon>Tracheophyta</taxon>
        <taxon>Spermatophyta</taxon>
        <taxon>Magnoliopsida</taxon>
        <taxon>Ranunculales</taxon>
        <taxon>Papaveraceae</taxon>
        <taxon>Papaveroideae</taxon>
        <taxon>Macleaya</taxon>
    </lineage>
</organism>
<evidence type="ECO:0000256" key="1">
    <source>
        <dbReference type="PIRSR" id="PIRSR600101-2"/>
    </source>
</evidence>
<dbReference type="InParanoid" id="A0A200QVI2"/>
<dbReference type="AlphaFoldDB" id="A0A200QVI2"/>
<gene>
    <name evidence="2" type="ORF">BVC80_1361g4</name>
</gene>
<feature type="binding site" evidence="1">
    <location>
        <position position="120"/>
    </location>
    <ligand>
        <name>L-glutamate</name>
        <dbReference type="ChEBI" id="CHEBI:29985"/>
    </ligand>
</feature>
<dbReference type="InterPro" id="IPR000101">
    <property type="entry name" value="GGT_peptidase"/>
</dbReference>
<proteinExistence type="predicted"/>
<accession>A0A200QVI2</accession>
<keyword evidence="3" id="KW-1185">Reference proteome</keyword>
<dbReference type="GO" id="GO:0006751">
    <property type="term" value="P:glutathione catabolic process"/>
    <property type="evidence" value="ECO:0007669"/>
    <property type="project" value="InterPro"/>
</dbReference>
<dbReference type="Gene3D" id="3.60.20.40">
    <property type="match status" value="1"/>
</dbReference>
<dbReference type="InterPro" id="IPR029055">
    <property type="entry name" value="Ntn_hydrolases_N"/>
</dbReference>
<dbReference type="GO" id="GO:0005886">
    <property type="term" value="C:plasma membrane"/>
    <property type="evidence" value="ECO:0007669"/>
    <property type="project" value="TreeGrafter"/>
</dbReference>